<comment type="caution">
    <text evidence="6">The sequence shown here is derived from an EMBL/GenBank/DDBJ whole genome shotgun (WGS) entry which is preliminary data.</text>
</comment>
<gene>
    <name evidence="6" type="ORF">OS493_017758</name>
</gene>
<dbReference type="OrthoDB" id="441660at2759"/>
<dbReference type="PROSITE" id="PS50041">
    <property type="entry name" value="C_TYPE_LECTIN_2"/>
    <property type="match status" value="1"/>
</dbReference>
<dbReference type="CDD" id="cd00037">
    <property type="entry name" value="CLECT"/>
    <property type="match status" value="1"/>
</dbReference>
<feature type="compositionally biased region" description="Low complexity" evidence="3">
    <location>
        <begin position="470"/>
        <end position="480"/>
    </location>
</feature>
<evidence type="ECO:0000313" key="6">
    <source>
        <dbReference type="EMBL" id="KAJ7379249.1"/>
    </source>
</evidence>
<dbReference type="SUPFAM" id="SSF56436">
    <property type="entry name" value="C-type lectin-like"/>
    <property type="match status" value="1"/>
</dbReference>
<dbReference type="InterPro" id="IPR016187">
    <property type="entry name" value="CTDL_fold"/>
</dbReference>
<evidence type="ECO:0000313" key="7">
    <source>
        <dbReference type="Proteomes" id="UP001163046"/>
    </source>
</evidence>
<dbReference type="PANTHER" id="PTHR22801:SF63">
    <property type="entry name" value="C-TYPE LECTIN DOMAIN-CONTAINING PROTEIN"/>
    <property type="match status" value="1"/>
</dbReference>
<dbReference type="EMBL" id="MU826359">
    <property type="protein sequence ID" value="KAJ7379249.1"/>
    <property type="molecule type" value="Genomic_DNA"/>
</dbReference>
<dbReference type="InterPro" id="IPR001304">
    <property type="entry name" value="C-type_lectin-like"/>
</dbReference>
<evidence type="ECO:0000256" key="1">
    <source>
        <dbReference type="ARBA" id="ARBA00023157"/>
    </source>
</evidence>
<feature type="domain" description="EGF-like" evidence="4">
    <location>
        <begin position="364"/>
        <end position="404"/>
    </location>
</feature>
<proteinExistence type="predicted"/>
<dbReference type="InterPro" id="IPR013320">
    <property type="entry name" value="ConA-like_dom_sf"/>
</dbReference>
<protein>
    <submittedName>
        <fullName evidence="6">Uncharacterized protein</fullName>
    </submittedName>
</protein>
<dbReference type="Gene3D" id="3.10.100.10">
    <property type="entry name" value="Mannose-Binding Protein A, subunit A"/>
    <property type="match status" value="1"/>
</dbReference>
<dbReference type="SUPFAM" id="SSF55797">
    <property type="entry name" value="PR-1-like"/>
    <property type="match status" value="1"/>
</dbReference>
<organism evidence="6 7">
    <name type="scientific">Desmophyllum pertusum</name>
    <dbReference type="NCBI Taxonomy" id="174260"/>
    <lineage>
        <taxon>Eukaryota</taxon>
        <taxon>Metazoa</taxon>
        <taxon>Cnidaria</taxon>
        <taxon>Anthozoa</taxon>
        <taxon>Hexacorallia</taxon>
        <taxon>Scleractinia</taxon>
        <taxon>Caryophylliina</taxon>
        <taxon>Caryophylliidae</taxon>
        <taxon>Desmophyllum</taxon>
    </lineage>
</organism>
<keyword evidence="7" id="KW-1185">Reference proteome</keyword>
<dbReference type="Pfam" id="PF00059">
    <property type="entry name" value="Lectin_C"/>
    <property type="match status" value="1"/>
</dbReference>
<dbReference type="SUPFAM" id="SSF57196">
    <property type="entry name" value="EGF/Laminin"/>
    <property type="match status" value="1"/>
</dbReference>
<dbReference type="Pfam" id="PF00008">
    <property type="entry name" value="EGF"/>
    <property type="match status" value="1"/>
</dbReference>
<dbReference type="Gene3D" id="2.60.120.200">
    <property type="match status" value="1"/>
</dbReference>
<reference evidence="6" key="1">
    <citation type="submission" date="2023-01" db="EMBL/GenBank/DDBJ databases">
        <title>Genome assembly of the deep-sea coral Lophelia pertusa.</title>
        <authorList>
            <person name="Herrera S."/>
            <person name="Cordes E."/>
        </authorList>
    </citation>
    <scope>NUCLEOTIDE SEQUENCE</scope>
    <source>
        <strain evidence="6">USNM1676648</strain>
        <tissue evidence="6">Polyp</tissue>
    </source>
</reference>
<dbReference type="Pfam" id="PF00188">
    <property type="entry name" value="CAP"/>
    <property type="match status" value="1"/>
</dbReference>
<feature type="compositionally biased region" description="Low complexity" evidence="3">
    <location>
        <begin position="414"/>
        <end position="461"/>
    </location>
</feature>
<keyword evidence="1" id="KW-1015">Disulfide bond</keyword>
<sequence>MQEGAGTDANEYITIYGTTGESQEKKLSNLLENNFEKGSISSENKHNLAKLAKCCIIYKRLQRHVPTYLKSLLLVGNFLLQIMDVCEIKKIKIRHDNFGAWNLKQSYFPEQAKFQDASNQEGCEGVFQDATHCWPFNDAQSNASPDFKGSFPAELKDGAGIADSVARGKVASTLVQNSWIDLGDFNGKCISDPNMCKDGITMMFWAKIDQSALANNPDLPKYVLTSGGADQRSRGFSLFSQNNRFVLRVVAAGKKWRIEIPNGKIPLNSWFSFALTWSMAQGLRYFLDGQEDGFKLQGDATGVSHDNNFNDLRISKPNSNNLVEDILPMKFDQLVVWSKVLQADGITKAFEEGGGLPSNDGQGNPQACAASPCLNGGTCELDVDSPDGYRCVCDLHQFAGLKCEMKEDVGNAQTTPAPTTTPATTKGATTALGTTTASGTTAAASPTVQPSTTPKASSPKPDITSPTVQPSTTPKASSPKPDIKQLIKDLQKQVNIFRRLHQSSDVSPSEELNQLASNWAQKLAAEGAEKIDPDSKYGQLVCSHHEGSKLVKACAVKWYSAIKNFDWADPKLTVEATPFTQMVWKNSSGVGVGISKGAGGAKRRGIAGKYYVVVYFDPPQSDEENIKDNVLPAAGMSQPAPGASCPEGFSKLPVGTSRSCFSVRDTPMSWDDALLDCALDNGTLASLDCREEADLVVNLLSQSNVSEAWIGLHDRSTEGRFVWLDGSPIPFSEWLPGEPDGNEAENCIVQAKGDFGPGWADKHCADSKAFVCEVPVPGYTSYKLTFNLTEQQPAQSYQNPADVYSSQSVGYPGSYYSMCSPVIKSVNDLLRETISRYFEAKNITVQPVVNTIRCMPNGKSLVEVTLTLGPETNSDSIQSLQTSIKENDGELELSNGASAKLISVEILSPGVSYCPNQCGASTCQAGCDPSCCAQAPSTAAQQQPYPSPVIYQPEPIYTAGKTPWQCPISCTRNVNYCPPYCASSCCNKRRSRVKIHKF</sequence>
<dbReference type="SUPFAM" id="SSF49723">
    <property type="entry name" value="Lipase/lipooxygenase domain (PLAT/LH2 domain)"/>
    <property type="match status" value="1"/>
</dbReference>
<dbReference type="Gene3D" id="2.40.180.10">
    <property type="entry name" value="Catalase core domain"/>
    <property type="match status" value="1"/>
</dbReference>
<evidence type="ECO:0000256" key="2">
    <source>
        <dbReference type="PROSITE-ProRule" id="PRU00076"/>
    </source>
</evidence>
<dbReference type="PROSITE" id="PS00615">
    <property type="entry name" value="C_TYPE_LECTIN_1"/>
    <property type="match status" value="1"/>
</dbReference>
<evidence type="ECO:0000259" key="4">
    <source>
        <dbReference type="PROSITE" id="PS50026"/>
    </source>
</evidence>
<dbReference type="AlphaFoldDB" id="A0A9W9ZE09"/>
<dbReference type="PANTHER" id="PTHR22801">
    <property type="entry name" value="LITHOSTATHINE"/>
    <property type="match status" value="1"/>
</dbReference>
<dbReference type="InterPro" id="IPR018378">
    <property type="entry name" value="C-type_lectin_CS"/>
</dbReference>
<comment type="caution">
    <text evidence="2">Lacks conserved residue(s) required for the propagation of feature annotation.</text>
</comment>
<accession>A0A9W9ZE09</accession>
<dbReference type="InterPro" id="IPR016186">
    <property type="entry name" value="C-type_lectin-like/link_sf"/>
</dbReference>
<dbReference type="PROSITE" id="PS50026">
    <property type="entry name" value="EGF_3"/>
    <property type="match status" value="1"/>
</dbReference>
<dbReference type="Proteomes" id="UP001163046">
    <property type="component" value="Unassembled WGS sequence"/>
</dbReference>
<evidence type="ECO:0000259" key="5">
    <source>
        <dbReference type="PROSITE" id="PS50041"/>
    </source>
</evidence>
<dbReference type="InterPro" id="IPR036392">
    <property type="entry name" value="PLAT/LH2_dom_sf"/>
</dbReference>
<dbReference type="SUPFAM" id="SSF49899">
    <property type="entry name" value="Concanavalin A-like lectins/glucanases"/>
    <property type="match status" value="1"/>
</dbReference>
<feature type="region of interest" description="Disordered" evidence="3">
    <location>
        <begin position="411"/>
        <end position="482"/>
    </location>
</feature>
<dbReference type="Pfam" id="PF13385">
    <property type="entry name" value="Laminin_G_3"/>
    <property type="match status" value="1"/>
</dbReference>
<dbReference type="Gene3D" id="2.10.25.10">
    <property type="entry name" value="Laminin"/>
    <property type="match status" value="1"/>
</dbReference>
<name>A0A9W9ZE09_9CNID</name>
<dbReference type="SMART" id="SM00198">
    <property type="entry name" value="SCP"/>
    <property type="match status" value="1"/>
</dbReference>
<keyword evidence="2" id="KW-0245">EGF-like domain</keyword>
<dbReference type="InterPro" id="IPR050801">
    <property type="entry name" value="Ca-Dep_Lectins_ImmuneDev"/>
</dbReference>
<dbReference type="SMART" id="SM00034">
    <property type="entry name" value="CLECT"/>
    <property type="match status" value="1"/>
</dbReference>
<dbReference type="InterPro" id="IPR014044">
    <property type="entry name" value="CAP_dom"/>
</dbReference>
<evidence type="ECO:0000256" key="3">
    <source>
        <dbReference type="SAM" id="MobiDB-lite"/>
    </source>
</evidence>
<dbReference type="InterPro" id="IPR035940">
    <property type="entry name" value="CAP_sf"/>
</dbReference>
<dbReference type="InterPro" id="IPR000742">
    <property type="entry name" value="EGF"/>
</dbReference>
<dbReference type="Gene3D" id="3.40.33.10">
    <property type="entry name" value="CAP"/>
    <property type="match status" value="1"/>
</dbReference>
<feature type="domain" description="C-type lectin" evidence="5">
    <location>
        <begin position="656"/>
        <end position="773"/>
    </location>
</feature>
<dbReference type="CDD" id="cd00054">
    <property type="entry name" value="EGF_CA"/>
    <property type="match status" value="1"/>
</dbReference>